<organism evidence="1 2">
    <name type="scientific">Lithohypha guttulata</name>
    <dbReference type="NCBI Taxonomy" id="1690604"/>
    <lineage>
        <taxon>Eukaryota</taxon>
        <taxon>Fungi</taxon>
        <taxon>Dikarya</taxon>
        <taxon>Ascomycota</taxon>
        <taxon>Pezizomycotina</taxon>
        <taxon>Eurotiomycetes</taxon>
        <taxon>Chaetothyriomycetidae</taxon>
        <taxon>Chaetothyriales</taxon>
        <taxon>Trichomeriaceae</taxon>
        <taxon>Lithohypha</taxon>
    </lineage>
</organism>
<keyword evidence="2" id="KW-1185">Reference proteome</keyword>
<protein>
    <submittedName>
        <fullName evidence="1">Uncharacterized protein</fullName>
    </submittedName>
</protein>
<sequence length="153" mass="17630">MRKWAERQIHWFIKQGQKISVRDGIRLHYCLKMNLGEENKAWKTQFVMSSNPSTQLPQSTKHGGVKTICTVESRLNSAGMKLKNRHWYQFRPPFWRAGFDVKVMVGSADPKFQIWGKDGCTSKDHEEIEVQWDPSPVLKLEPGPLAKVTGAYT</sequence>
<accession>A0ABR0JW82</accession>
<dbReference type="Proteomes" id="UP001345013">
    <property type="component" value="Unassembled WGS sequence"/>
</dbReference>
<name>A0ABR0JW82_9EURO</name>
<gene>
    <name evidence="1" type="ORF">LTR24_009711</name>
</gene>
<reference evidence="1 2" key="1">
    <citation type="submission" date="2023-08" db="EMBL/GenBank/DDBJ databases">
        <title>Black Yeasts Isolated from many extreme environments.</title>
        <authorList>
            <person name="Coleine C."/>
            <person name="Stajich J.E."/>
            <person name="Selbmann L."/>
        </authorList>
    </citation>
    <scope>NUCLEOTIDE SEQUENCE [LARGE SCALE GENOMIC DNA]</scope>
    <source>
        <strain evidence="1 2">CCFEE 5885</strain>
    </source>
</reference>
<proteinExistence type="predicted"/>
<evidence type="ECO:0000313" key="2">
    <source>
        <dbReference type="Proteomes" id="UP001345013"/>
    </source>
</evidence>
<dbReference type="EMBL" id="JAVRRG010000230">
    <property type="protein sequence ID" value="KAK5077366.1"/>
    <property type="molecule type" value="Genomic_DNA"/>
</dbReference>
<comment type="caution">
    <text evidence="1">The sequence shown here is derived from an EMBL/GenBank/DDBJ whole genome shotgun (WGS) entry which is preliminary data.</text>
</comment>
<evidence type="ECO:0000313" key="1">
    <source>
        <dbReference type="EMBL" id="KAK5077366.1"/>
    </source>
</evidence>